<keyword evidence="2 5" id="KW-0540">Nuclease</keyword>
<dbReference type="STRING" id="52670.A0A2I4C3M9"/>
<keyword evidence="3 5" id="KW-0255">Endonuclease</keyword>
<feature type="active site" evidence="6">
    <location>
        <position position="78"/>
    </location>
</feature>
<dbReference type="Proteomes" id="UP000192220">
    <property type="component" value="Unplaced"/>
</dbReference>
<keyword evidence="9" id="KW-1185">Reference proteome</keyword>
<evidence type="ECO:0000256" key="4">
    <source>
        <dbReference type="ARBA" id="ARBA00022801"/>
    </source>
</evidence>
<evidence type="ECO:0000256" key="2">
    <source>
        <dbReference type="ARBA" id="ARBA00022722"/>
    </source>
</evidence>
<evidence type="ECO:0000256" key="7">
    <source>
        <dbReference type="SAM" id="MobiDB-lite"/>
    </source>
</evidence>
<dbReference type="GO" id="GO:0005634">
    <property type="term" value="C:nucleus"/>
    <property type="evidence" value="ECO:0007669"/>
    <property type="project" value="TreeGrafter"/>
</dbReference>
<dbReference type="InterPro" id="IPR016202">
    <property type="entry name" value="DNase_I"/>
</dbReference>
<dbReference type="AlphaFoldDB" id="A0A2I4C3M9"/>
<reference evidence="10" key="1">
    <citation type="submission" date="2025-08" db="UniProtKB">
        <authorList>
            <consortium name="RefSeq"/>
        </authorList>
    </citation>
    <scope>IDENTIFICATION</scope>
    <source>
        <strain evidence="10">Quisiro</strain>
        <tissue evidence="10">Liver</tissue>
    </source>
</reference>
<gene>
    <name evidence="10" type="primary">LOC106525035</name>
</gene>
<evidence type="ECO:0000256" key="5">
    <source>
        <dbReference type="PIRNR" id="PIRNR000988"/>
    </source>
</evidence>
<comment type="similarity">
    <text evidence="1 5">Belongs to the DNase I family.</text>
</comment>
<dbReference type="FunCoup" id="A0A2I4C3M9">
    <property type="interactions" value="2"/>
</dbReference>
<feature type="region of interest" description="Disordered" evidence="7">
    <location>
        <begin position="258"/>
        <end position="282"/>
    </location>
</feature>
<feature type="domain" description="Endonuclease/exonuclease/phosphatase" evidence="8">
    <location>
        <begin position="6"/>
        <end position="251"/>
    </location>
</feature>
<dbReference type="PRINTS" id="PR00130">
    <property type="entry name" value="DNASEI"/>
</dbReference>
<sequence>MKVAAFNMKNLGMKKVSDSFVSKRLIEIMSQYSIVLILEVVDKNNKAMELLQEKLNKASERSYKMARSACLGRDTYKEQYVYFYREDEVKLEDEYQYEDNQAGDEDAFAREPYVVHFKCPNTVAEDLVLIPVHTKPEDAQKEIDELYDVVTAVREKWGIDNIIILGDFNADGRYLSAKKKKTVRICKEPFHWLIDDSVDTTASNCNDETYDRIVVYGSEMLDAIVPDSAKAFNFQKEFKLTDEDALRISDHYPVEVELKTKAGPKKTQPKKKGPQKDAGAED</sequence>
<dbReference type="GO" id="GO:0006308">
    <property type="term" value="P:DNA catabolic process"/>
    <property type="evidence" value="ECO:0007669"/>
    <property type="project" value="InterPro"/>
</dbReference>
<dbReference type="GO" id="GO:0004530">
    <property type="term" value="F:deoxyribonuclease I activity"/>
    <property type="evidence" value="ECO:0007669"/>
    <property type="project" value="TreeGrafter"/>
</dbReference>
<organism evidence="9 10">
    <name type="scientific">Austrofundulus limnaeus</name>
    <name type="common">Annual killifish</name>
    <dbReference type="NCBI Taxonomy" id="52670"/>
    <lineage>
        <taxon>Eukaryota</taxon>
        <taxon>Metazoa</taxon>
        <taxon>Chordata</taxon>
        <taxon>Craniata</taxon>
        <taxon>Vertebrata</taxon>
        <taxon>Euteleostomi</taxon>
        <taxon>Actinopterygii</taxon>
        <taxon>Neopterygii</taxon>
        <taxon>Teleostei</taxon>
        <taxon>Neoteleostei</taxon>
        <taxon>Acanthomorphata</taxon>
        <taxon>Ovalentaria</taxon>
        <taxon>Atherinomorphae</taxon>
        <taxon>Cyprinodontiformes</taxon>
        <taxon>Rivulidae</taxon>
        <taxon>Austrofundulus</taxon>
    </lineage>
</organism>
<dbReference type="InterPro" id="IPR005135">
    <property type="entry name" value="Endo/exonuclease/phosphatase"/>
</dbReference>
<evidence type="ECO:0000313" key="9">
    <source>
        <dbReference type="Proteomes" id="UP000192220"/>
    </source>
</evidence>
<dbReference type="Gene3D" id="3.60.10.10">
    <property type="entry name" value="Endonuclease/exonuclease/phosphatase"/>
    <property type="match status" value="1"/>
</dbReference>
<protein>
    <recommendedName>
        <fullName evidence="5">Deoxyribonuclease</fullName>
    </recommendedName>
</protein>
<dbReference type="SUPFAM" id="SSF56219">
    <property type="entry name" value="DNase I-like"/>
    <property type="match status" value="1"/>
</dbReference>
<feature type="compositionally biased region" description="Basic residues" evidence="7">
    <location>
        <begin position="262"/>
        <end position="273"/>
    </location>
</feature>
<dbReference type="PANTHER" id="PTHR11371">
    <property type="entry name" value="DEOXYRIBONUCLEASE"/>
    <property type="match status" value="1"/>
</dbReference>
<dbReference type="PIRSF" id="PIRSF000988">
    <property type="entry name" value="DNase_I_euk"/>
    <property type="match status" value="1"/>
</dbReference>
<evidence type="ECO:0000256" key="1">
    <source>
        <dbReference type="ARBA" id="ARBA00007359"/>
    </source>
</evidence>
<evidence type="ECO:0000313" key="10">
    <source>
        <dbReference type="RefSeq" id="XP_013874590.1"/>
    </source>
</evidence>
<dbReference type="InterPro" id="IPR036691">
    <property type="entry name" value="Endo/exonu/phosph_ase_sf"/>
</dbReference>
<evidence type="ECO:0000259" key="8">
    <source>
        <dbReference type="Pfam" id="PF03372"/>
    </source>
</evidence>
<feature type="active site" evidence="6">
    <location>
        <position position="133"/>
    </location>
</feature>
<name>A0A2I4C3M9_AUSLI</name>
<evidence type="ECO:0000256" key="6">
    <source>
        <dbReference type="PIRSR" id="PIRSR000988-1"/>
    </source>
</evidence>
<dbReference type="Pfam" id="PF03372">
    <property type="entry name" value="Exo_endo_phos"/>
    <property type="match status" value="1"/>
</dbReference>
<dbReference type="CDD" id="cd10282">
    <property type="entry name" value="DNase1"/>
    <property type="match status" value="1"/>
</dbReference>
<dbReference type="KEGG" id="alim:106525035"/>
<dbReference type="GO" id="GO:0003677">
    <property type="term" value="F:DNA binding"/>
    <property type="evidence" value="ECO:0007669"/>
    <property type="project" value="TreeGrafter"/>
</dbReference>
<dbReference type="InParanoid" id="A0A2I4C3M9"/>
<accession>A0A2I4C3M9</accession>
<dbReference type="GeneID" id="106525035"/>
<dbReference type="PANTHER" id="PTHR11371:SF26">
    <property type="entry name" value="DEOXYRIBONUCLEASE"/>
    <property type="match status" value="1"/>
</dbReference>
<dbReference type="OrthoDB" id="10061407at2759"/>
<dbReference type="RefSeq" id="XP_013874590.1">
    <property type="nucleotide sequence ID" value="XM_014019136.1"/>
</dbReference>
<evidence type="ECO:0000256" key="3">
    <source>
        <dbReference type="ARBA" id="ARBA00022759"/>
    </source>
</evidence>
<keyword evidence="4 5" id="KW-0378">Hydrolase</keyword>
<dbReference type="SMART" id="SM00476">
    <property type="entry name" value="DNaseIc"/>
    <property type="match status" value="1"/>
</dbReference>
<proteinExistence type="inferred from homology"/>